<accession>A0A562WJD0</accession>
<evidence type="ECO:0000313" key="1">
    <source>
        <dbReference type="EMBL" id="TWJ30272.1"/>
    </source>
</evidence>
<dbReference type="Proteomes" id="UP000319728">
    <property type="component" value="Unassembled WGS sequence"/>
</dbReference>
<sequence length="138" mass="14675">MKTLVIGALLIAGLLAGAAWFVVGAVRTPTALHGSLTVEWCEFRGRGGDMASCTGTFRADDGTVTAADVTVDLKRKQGWLDYSEPVPARLTGPAAAVADEAAFVGRASQATIAVVLLGWAVAQTVWWVRHYRRTHHVS</sequence>
<proteinExistence type="predicted"/>
<dbReference type="EMBL" id="VLLP01000001">
    <property type="protein sequence ID" value="TWJ30272.1"/>
    <property type="molecule type" value="Genomic_DNA"/>
</dbReference>
<keyword evidence="2" id="KW-1185">Reference proteome</keyword>
<evidence type="ECO:0000313" key="2">
    <source>
        <dbReference type="Proteomes" id="UP000319728"/>
    </source>
</evidence>
<gene>
    <name evidence="1" type="ORF">JD81_03810</name>
</gene>
<dbReference type="AlphaFoldDB" id="A0A562WJD0"/>
<protein>
    <submittedName>
        <fullName evidence="1">Uncharacterized protein</fullName>
    </submittedName>
</protein>
<dbReference type="RefSeq" id="WP_145819005.1">
    <property type="nucleotide sequence ID" value="NZ_AP023438.1"/>
</dbReference>
<dbReference type="OrthoDB" id="4237295at2"/>
<name>A0A562WJD0_9ACTN</name>
<organism evidence="1 2">
    <name type="scientific">Micromonospora sagamiensis</name>
    <dbReference type="NCBI Taxonomy" id="47875"/>
    <lineage>
        <taxon>Bacteria</taxon>
        <taxon>Bacillati</taxon>
        <taxon>Actinomycetota</taxon>
        <taxon>Actinomycetes</taxon>
        <taxon>Micromonosporales</taxon>
        <taxon>Micromonosporaceae</taxon>
        <taxon>Micromonospora</taxon>
    </lineage>
</organism>
<comment type="caution">
    <text evidence="1">The sequence shown here is derived from an EMBL/GenBank/DDBJ whole genome shotgun (WGS) entry which is preliminary data.</text>
</comment>
<reference evidence="1 2" key="1">
    <citation type="submission" date="2019-07" db="EMBL/GenBank/DDBJ databases">
        <title>R&amp;d 2014.</title>
        <authorList>
            <person name="Klenk H.-P."/>
        </authorList>
    </citation>
    <scope>NUCLEOTIDE SEQUENCE [LARGE SCALE GENOMIC DNA]</scope>
    <source>
        <strain evidence="1 2">DSM 43912</strain>
    </source>
</reference>